<dbReference type="STRING" id="1497020.DO97_07220"/>
<organism evidence="2 3">
    <name type="scientific">Neosynechococcus sphagnicola sy1</name>
    <dbReference type="NCBI Taxonomy" id="1497020"/>
    <lineage>
        <taxon>Bacteria</taxon>
        <taxon>Bacillati</taxon>
        <taxon>Cyanobacteriota</taxon>
        <taxon>Cyanophyceae</taxon>
        <taxon>Neosynechococcales</taxon>
        <taxon>Neosynechococcaceae</taxon>
        <taxon>Neosynechococcus</taxon>
    </lineage>
</organism>
<keyword evidence="1" id="KW-0812">Transmembrane</keyword>
<evidence type="ECO:0000313" key="2">
    <source>
        <dbReference type="EMBL" id="KGF72628.1"/>
    </source>
</evidence>
<dbReference type="EMBL" id="JJML01000022">
    <property type="protein sequence ID" value="KGF72628.1"/>
    <property type="molecule type" value="Genomic_DNA"/>
</dbReference>
<dbReference type="RefSeq" id="WP_036533312.1">
    <property type="nucleotide sequence ID" value="NZ_JJML01000022.1"/>
</dbReference>
<comment type="caution">
    <text evidence="2">The sequence shown here is derived from an EMBL/GenBank/DDBJ whole genome shotgun (WGS) entry which is preliminary data.</text>
</comment>
<keyword evidence="3" id="KW-1185">Reference proteome</keyword>
<feature type="transmembrane region" description="Helical" evidence="1">
    <location>
        <begin position="56"/>
        <end position="78"/>
    </location>
</feature>
<keyword evidence="1" id="KW-0472">Membrane</keyword>
<sequence>MHLPNGAKALATSLVATASCVFGGLIQPFIGAAIGAPHRGTDLIAKVLSDNPDFAAYQRGMLWLASAVAAAAIASLFFKNSPK</sequence>
<dbReference type="AlphaFoldDB" id="A0A098TP75"/>
<accession>A0A098TP75</accession>
<gene>
    <name evidence="2" type="ORF">DO97_07220</name>
</gene>
<protein>
    <submittedName>
        <fullName evidence="2">Uncharacterized protein</fullName>
    </submittedName>
</protein>
<proteinExistence type="predicted"/>
<dbReference type="Proteomes" id="UP000030170">
    <property type="component" value="Unassembled WGS sequence"/>
</dbReference>
<evidence type="ECO:0000313" key="3">
    <source>
        <dbReference type="Proteomes" id="UP000030170"/>
    </source>
</evidence>
<keyword evidence="1" id="KW-1133">Transmembrane helix</keyword>
<evidence type="ECO:0000256" key="1">
    <source>
        <dbReference type="SAM" id="Phobius"/>
    </source>
</evidence>
<name>A0A098TP75_9CYAN</name>
<reference evidence="2 3" key="1">
    <citation type="journal article" date="2014" name="Mol. Ecol.">
        <title>Evolution of Synechococcus.</title>
        <authorList>
            <person name="Dvorak P."/>
            <person name="Casamatta D."/>
            <person name="Hasler P."/>
            <person name="Poulickova A."/>
            <person name="Ondrej V."/>
            <person name="Sanges R."/>
        </authorList>
    </citation>
    <scope>NUCLEOTIDE SEQUENCE [LARGE SCALE GENOMIC DNA]</scope>
    <source>
        <strain evidence="2 3">CAUP A 1101</strain>
    </source>
</reference>